<dbReference type="SUPFAM" id="SSF48498">
    <property type="entry name" value="Tetracyclin repressor-like, C-terminal domain"/>
    <property type="match status" value="1"/>
</dbReference>
<dbReference type="PRINTS" id="PR00455">
    <property type="entry name" value="HTHTETR"/>
</dbReference>
<name>A0ABW2WYY9_9ACTN</name>
<evidence type="ECO:0000313" key="6">
    <source>
        <dbReference type="EMBL" id="MFD0626759.1"/>
    </source>
</evidence>
<keyword evidence="7" id="KW-1185">Reference proteome</keyword>
<evidence type="ECO:0000256" key="4">
    <source>
        <dbReference type="PROSITE-ProRule" id="PRU00335"/>
    </source>
</evidence>
<accession>A0ABW2WYY9</accession>
<protein>
    <submittedName>
        <fullName evidence="6">ScbR family autoregulator-binding transcription factor</fullName>
    </submittedName>
</protein>
<evidence type="ECO:0000256" key="1">
    <source>
        <dbReference type="ARBA" id="ARBA00023015"/>
    </source>
</evidence>
<dbReference type="InterPro" id="IPR054126">
    <property type="entry name" value="CprB_TetR_C"/>
</dbReference>
<evidence type="ECO:0000259" key="5">
    <source>
        <dbReference type="PROSITE" id="PS50977"/>
    </source>
</evidence>
<evidence type="ECO:0000313" key="7">
    <source>
        <dbReference type="Proteomes" id="UP001596915"/>
    </source>
</evidence>
<reference evidence="7" key="1">
    <citation type="journal article" date="2019" name="Int. J. Syst. Evol. Microbiol.">
        <title>The Global Catalogue of Microorganisms (GCM) 10K type strain sequencing project: providing services to taxonomists for standard genome sequencing and annotation.</title>
        <authorList>
            <consortium name="The Broad Institute Genomics Platform"/>
            <consortium name="The Broad Institute Genome Sequencing Center for Infectious Disease"/>
            <person name="Wu L."/>
            <person name="Ma J."/>
        </authorList>
    </citation>
    <scope>NUCLEOTIDE SEQUENCE [LARGE SCALE GENOMIC DNA]</scope>
    <source>
        <strain evidence="7">JCM 12607</strain>
    </source>
</reference>
<comment type="caution">
    <text evidence="6">The sequence shown here is derived from an EMBL/GenBank/DDBJ whole genome shotgun (WGS) entry which is preliminary data.</text>
</comment>
<keyword evidence="3" id="KW-0804">Transcription</keyword>
<dbReference type="InterPro" id="IPR036271">
    <property type="entry name" value="Tet_transcr_reg_TetR-rel_C_sf"/>
</dbReference>
<dbReference type="Proteomes" id="UP001596915">
    <property type="component" value="Unassembled WGS sequence"/>
</dbReference>
<dbReference type="InterPro" id="IPR009057">
    <property type="entry name" value="Homeodomain-like_sf"/>
</dbReference>
<dbReference type="InterPro" id="IPR050109">
    <property type="entry name" value="HTH-type_TetR-like_transc_reg"/>
</dbReference>
<dbReference type="SUPFAM" id="SSF46689">
    <property type="entry name" value="Homeodomain-like"/>
    <property type="match status" value="1"/>
</dbReference>
<keyword evidence="2 4" id="KW-0238">DNA-binding</keyword>
<evidence type="ECO:0000256" key="3">
    <source>
        <dbReference type="ARBA" id="ARBA00023163"/>
    </source>
</evidence>
<dbReference type="Gene3D" id="1.10.357.10">
    <property type="entry name" value="Tetracycline Repressor, domain 2"/>
    <property type="match status" value="1"/>
</dbReference>
<dbReference type="PANTHER" id="PTHR30055:SF234">
    <property type="entry name" value="HTH-TYPE TRANSCRIPTIONAL REGULATOR BETI"/>
    <property type="match status" value="1"/>
</dbReference>
<dbReference type="PANTHER" id="PTHR30055">
    <property type="entry name" value="HTH-TYPE TRANSCRIPTIONAL REGULATOR RUTR"/>
    <property type="match status" value="1"/>
</dbReference>
<organism evidence="6 7">
    <name type="scientific">Streptomyces sanglieri</name>
    <dbReference type="NCBI Taxonomy" id="193460"/>
    <lineage>
        <taxon>Bacteria</taxon>
        <taxon>Bacillati</taxon>
        <taxon>Actinomycetota</taxon>
        <taxon>Actinomycetes</taxon>
        <taxon>Kitasatosporales</taxon>
        <taxon>Streptomycetaceae</taxon>
        <taxon>Streptomyces</taxon>
    </lineage>
</organism>
<evidence type="ECO:0000256" key="2">
    <source>
        <dbReference type="ARBA" id="ARBA00023125"/>
    </source>
</evidence>
<dbReference type="Pfam" id="PF00440">
    <property type="entry name" value="TetR_N"/>
    <property type="match status" value="1"/>
</dbReference>
<dbReference type="EMBL" id="JBHTGL010000008">
    <property type="protein sequence ID" value="MFD0626759.1"/>
    <property type="molecule type" value="Genomic_DNA"/>
</dbReference>
<dbReference type="InterPro" id="IPR047923">
    <property type="entry name" value="ArpA-like"/>
</dbReference>
<sequence length="222" mass="24820">MAETSEPGEFDLDIESPWRFQIADEGPPMRQERARRTRQVILNVAAMEFAAKGFREASLQEIAVQAEVTKGAIYHHFSSKENLAAYVVEEHYARWPSLVKDVKAQGLSPLGTLELLLDRVARAFHEEPLVQASARLQIERSNLAVRLPAPFVGWTLLLTDLLRAAESAGQLRPGLKPEAAARALVAAFFGVQHIADTLNEQADMLDRWGEVKDLMLPSIRRQ</sequence>
<dbReference type="PROSITE" id="PS50977">
    <property type="entry name" value="HTH_TETR_2"/>
    <property type="match status" value="1"/>
</dbReference>
<dbReference type="Pfam" id="PF21935">
    <property type="entry name" value="TetR_C_45"/>
    <property type="match status" value="1"/>
</dbReference>
<dbReference type="NCBIfam" id="NF041196">
    <property type="entry name" value="ScbR_bind_reg"/>
    <property type="match status" value="1"/>
</dbReference>
<gene>
    <name evidence="6" type="ORF">ACFQ2K_32740</name>
</gene>
<keyword evidence="1" id="KW-0805">Transcription regulation</keyword>
<feature type="DNA-binding region" description="H-T-H motif" evidence="4">
    <location>
        <begin position="58"/>
        <end position="77"/>
    </location>
</feature>
<proteinExistence type="predicted"/>
<feature type="domain" description="HTH tetR-type" evidence="5">
    <location>
        <begin position="35"/>
        <end position="95"/>
    </location>
</feature>
<dbReference type="PROSITE" id="PS01081">
    <property type="entry name" value="HTH_TETR_1"/>
    <property type="match status" value="1"/>
</dbReference>
<dbReference type="InterPro" id="IPR023772">
    <property type="entry name" value="DNA-bd_HTH_TetR-type_CS"/>
</dbReference>
<dbReference type="InterPro" id="IPR001647">
    <property type="entry name" value="HTH_TetR"/>
</dbReference>